<dbReference type="AlphaFoldDB" id="Q2J9I2"/>
<organism evidence="1 2">
    <name type="scientific">Frankia casuarinae (strain DSM 45818 / CECT 9043 / HFP020203 / CcI3)</name>
    <dbReference type="NCBI Taxonomy" id="106370"/>
    <lineage>
        <taxon>Bacteria</taxon>
        <taxon>Bacillati</taxon>
        <taxon>Actinomycetota</taxon>
        <taxon>Actinomycetes</taxon>
        <taxon>Frankiales</taxon>
        <taxon>Frankiaceae</taxon>
        <taxon>Frankia</taxon>
    </lineage>
</organism>
<dbReference type="KEGG" id="fra:Francci3_2699"/>
<evidence type="ECO:0000313" key="1">
    <source>
        <dbReference type="EMBL" id="ABD12060.1"/>
    </source>
</evidence>
<name>Q2J9I2_FRACC</name>
<dbReference type="Proteomes" id="UP000001937">
    <property type="component" value="Chromosome"/>
</dbReference>
<evidence type="ECO:0000313" key="2">
    <source>
        <dbReference type="Proteomes" id="UP000001937"/>
    </source>
</evidence>
<sequence>MRAISVRAERDALRVALVDAGRTHGEIAEEFMARYGYRPRAAFRYAHGWSLTQAAGHINAHAADLNLDPLGRAAMTSPHLSEVENWPYPSARRRPTPHALVLLASVYGTDVHSLVDVHDRARMRPADRLVIDAIACAHQPARCPHCRREPTAVVPRVPRARPDALAWSGSLTVPA</sequence>
<accession>Q2J9I2</accession>
<dbReference type="PhylomeDB" id="Q2J9I2"/>
<dbReference type="OrthoDB" id="3217612at2"/>
<dbReference type="HOGENOM" id="CLU_1530372_0_0_11"/>
<keyword evidence="2" id="KW-1185">Reference proteome</keyword>
<dbReference type="STRING" id="106370.Francci3_2699"/>
<gene>
    <name evidence="1" type="ordered locus">Francci3_2699</name>
</gene>
<reference evidence="1 2" key="1">
    <citation type="journal article" date="2007" name="Genome Res.">
        <title>Genome characteristics of facultatively symbiotic Frankia sp. strains reflect host range and host plant biogeography.</title>
        <authorList>
            <person name="Normand P."/>
            <person name="Lapierre P."/>
            <person name="Tisa L.S."/>
            <person name="Gogarten J.P."/>
            <person name="Alloisio N."/>
            <person name="Bagnarol E."/>
            <person name="Bassi C.A."/>
            <person name="Berry A.M."/>
            <person name="Bickhart D.M."/>
            <person name="Choisne N."/>
            <person name="Couloux A."/>
            <person name="Cournoyer B."/>
            <person name="Cruveiller S."/>
            <person name="Daubin V."/>
            <person name="Demange N."/>
            <person name="Francino M.P."/>
            <person name="Goltsman E."/>
            <person name="Huang Y."/>
            <person name="Kopp O.R."/>
            <person name="Labarre L."/>
            <person name="Lapidus A."/>
            <person name="Lavire C."/>
            <person name="Marechal J."/>
            <person name="Martinez M."/>
            <person name="Mastronunzio J.E."/>
            <person name="Mullin B.C."/>
            <person name="Niemann J."/>
            <person name="Pujic P."/>
            <person name="Rawnsley T."/>
            <person name="Rouy Z."/>
            <person name="Schenowitz C."/>
            <person name="Sellstedt A."/>
            <person name="Tavares F."/>
            <person name="Tomkins J.P."/>
            <person name="Vallenet D."/>
            <person name="Valverde C."/>
            <person name="Wall L.G."/>
            <person name="Wang Y."/>
            <person name="Medigue C."/>
            <person name="Benson D.R."/>
        </authorList>
    </citation>
    <scope>NUCLEOTIDE SEQUENCE [LARGE SCALE GENOMIC DNA]</scope>
    <source>
        <strain evidence="2">DSM 45818 / CECT 9043 / CcI3</strain>
    </source>
</reference>
<dbReference type="RefSeq" id="WP_011437095.1">
    <property type="nucleotide sequence ID" value="NC_007777.1"/>
</dbReference>
<dbReference type="EMBL" id="CP000249">
    <property type="protein sequence ID" value="ABD12060.1"/>
    <property type="molecule type" value="Genomic_DNA"/>
</dbReference>
<proteinExistence type="predicted"/>
<protein>
    <submittedName>
        <fullName evidence="1">Uncharacterized protein</fullName>
    </submittedName>
</protein>